<dbReference type="Gene3D" id="2.30.42.10">
    <property type="match status" value="4"/>
</dbReference>
<feature type="domain" description="PDZ" evidence="2">
    <location>
        <begin position="35"/>
        <end position="106"/>
    </location>
</feature>
<dbReference type="Proteomes" id="UP000837857">
    <property type="component" value="Chromosome 25"/>
</dbReference>
<dbReference type="EMBL" id="OW152837">
    <property type="protein sequence ID" value="CAH2058320.1"/>
    <property type="molecule type" value="Genomic_DNA"/>
</dbReference>
<accession>A0ABN8IIC3</accession>
<dbReference type="PANTHER" id="PTHR19964:SF89">
    <property type="entry name" value="INACTIVATION-NO-AFTER-POTENTIAL D PROTEIN-LIKE PROTEIN"/>
    <property type="match status" value="1"/>
</dbReference>
<evidence type="ECO:0000259" key="2">
    <source>
        <dbReference type="PROSITE" id="PS50106"/>
    </source>
</evidence>
<feature type="domain" description="PDZ" evidence="2">
    <location>
        <begin position="389"/>
        <end position="471"/>
    </location>
</feature>
<organism evidence="3 4">
    <name type="scientific">Iphiclides podalirius</name>
    <name type="common">scarce swallowtail</name>
    <dbReference type="NCBI Taxonomy" id="110791"/>
    <lineage>
        <taxon>Eukaryota</taxon>
        <taxon>Metazoa</taxon>
        <taxon>Ecdysozoa</taxon>
        <taxon>Arthropoda</taxon>
        <taxon>Hexapoda</taxon>
        <taxon>Insecta</taxon>
        <taxon>Pterygota</taxon>
        <taxon>Neoptera</taxon>
        <taxon>Endopterygota</taxon>
        <taxon>Lepidoptera</taxon>
        <taxon>Glossata</taxon>
        <taxon>Ditrysia</taxon>
        <taxon>Papilionoidea</taxon>
        <taxon>Papilionidae</taxon>
        <taxon>Papilioninae</taxon>
        <taxon>Iphiclides</taxon>
    </lineage>
</organism>
<dbReference type="PROSITE" id="PS50106">
    <property type="entry name" value="PDZ"/>
    <property type="match status" value="4"/>
</dbReference>
<reference evidence="3" key="1">
    <citation type="submission" date="2022-03" db="EMBL/GenBank/DDBJ databases">
        <authorList>
            <person name="Martin H S."/>
        </authorList>
    </citation>
    <scope>NUCLEOTIDE SEQUENCE</scope>
</reference>
<sequence>MNTARKNNDNYFAPSIGRWDKIRKKYAPLGESVVVVKLERTPKAGLGLSLAGHRDRSRMAVFVCGLHPAGAAAKATPAVKVGDEILEVNGIVLHGRCHLNASAIIKGLVGPVFKIILLRRKSALEDVAVKPLTQFPVALEEESEDRFAGYKGVRDITIKKGPSGLGIMIIEGRHTEAGRGIFVSDLQEGSAAEQAGLQIGDMILAVNRDSLLSCSYDAAAAKLKNTEGVVILTVCSPNMKDPDKEDPSGASGANSTTDAGGASRPQTPRPAPSPAKPEPPPDPATAPIKPNQEMVIEINTANENLGVVLLGGSDTLINGAAAVVLEVVAGGALAKDGRLQPGDQIRECNGVAIADKMAHERRCLSIKLRVPKLRLTVFRPEPIQYEEVEVELARKGGRALGICCRAPPNGPGLYINELLSGSPAEVDGRLQKGDLLLSVDGKDLSGADLLTAATALKLCANKVAIKVKRFKIIAKSIFDQQLEKDSIGPCEVDLTTSDIRSSFDQQLDKDCIGQWEIDFITSDVRSSFLVVKAKDQDHRQEAAHWENDLMSIDFGPFSIRHFEKVDSIKRQWEIVRT</sequence>
<dbReference type="SMART" id="SM00228">
    <property type="entry name" value="PDZ"/>
    <property type="match status" value="4"/>
</dbReference>
<dbReference type="InterPro" id="IPR051342">
    <property type="entry name" value="PDZ_scaffold"/>
</dbReference>
<dbReference type="InterPro" id="IPR001478">
    <property type="entry name" value="PDZ"/>
</dbReference>
<feature type="non-terminal residue" evidence="3">
    <location>
        <position position="1"/>
    </location>
</feature>
<dbReference type="SUPFAM" id="SSF50156">
    <property type="entry name" value="PDZ domain-like"/>
    <property type="match status" value="4"/>
</dbReference>
<evidence type="ECO:0000313" key="3">
    <source>
        <dbReference type="EMBL" id="CAH2058320.1"/>
    </source>
</evidence>
<evidence type="ECO:0000313" key="4">
    <source>
        <dbReference type="Proteomes" id="UP000837857"/>
    </source>
</evidence>
<dbReference type="PANTHER" id="PTHR19964">
    <property type="entry name" value="MULTIPLE PDZ DOMAIN PROTEIN"/>
    <property type="match status" value="1"/>
</dbReference>
<dbReference type="Pfam" id="PF00595">
    <property type="entry name" value="PDZ"/>
    <property type="match status" value="4"/>
</dbReference>
<keyword evidence="4" id="KW-1185">Reference proteome</keyword>
<feature type="region of interest" description="Disordered" evidence="1">
    <location>
        <begin position="237"/>
        <end position="288"/>
    </location>
</feature>
<dbReference type="InterPro" id="IPR036034">
    <property type="entry name" value="PDZ_sf"/>
</dbReference>
<gene>
    <name evidence="3" type="ORF">IPOD504_LOCUS10542</name>
</gene>
<protein>
    <recommendedName>
        <fullName evidence="2">PDZ domain-containing protein</fullName>
    </recommendedName>
</protein>
<proteinExistence type="predicted"/>
<feature type="domain" description="PDZ" evidence="2">
    <location>
        <begin position="293"/>
        <end position="381"/>
    </location>
</feature>
<feature type="domain" description="PDZ" evidence="2">
    <location>
        <begin position="155"/>
        <end position="238"/>
    </location>
</feature>
<dbReference type="CDD" id="cd23064">
    <property type="entry name" value="PDZ3_INAD-like"/>
    <property type="match status" value="1"/>
</dbReference>
<evidence type="ECO:0000256" key="1">
    <source>
        <dbReference type="SAM" id="MobiDB-lite"/>
    </source>
</evidence>
<name>A0ABN8IIC3_9NEOP</name>
<feature type="compositionally biased region" description="Pro residues" evidence="1">
    <location>
        <begin position="267"/>
        <end position="284"/>
    </location>
</feature>